<keyword evidence="3" id="KW-1185">Reference proteome</keyword>
<keyword evidence="2" id="KW-0547">Nucleotide-binding</keyword>
<organism evidence="2 3">
    <name type="scientific">Amycolatopsis carbonis</name>
    <dbReference type="NCBI Taxonomy" id="715471"/>
    <lineage>
        <taxon>Bacteria</taxon>
        <taxon>Bacillati</taxon>
        <taxon>Actinomycetota</taxon>
        <taxon>Actinomycetes</taxon>
        <taxon>Pseudonocardiales</taxon>
        <taxon>Pseudonocardiaceae</taxon>
        <taxon>Amycolatopsis</taxon>
    </lineage>
</organism>
<dbReference type="GO" id="GO:0004386">
    <property type="term" value="F:helicase activity"/>
    <property type="evidence" value="ECO:0007669"/>
    <property type="project" value="UniProtKB-KW"/>
</dbReference>
<dbReference type="InterPro" id="IPR022521">
    <property type="entry name" value="Rv3660c"/>
</dbReference>
<evidence type="ECO:0000259" key="1">
    <source>
        <dbReference type="Pfam" id="PF26563"/>
    </source>
</evidence>
<dbReference type="Proteomes" id="UP001236014">
    <property type="component" value="Chromosome"/>
</dbReference>
<protein>
    <submittedName>
        <fullName evidence="2">Helicase</fullName>
    </submittedName>
</protein>
<dbReference type="NCBIfam" id="TIGR03815">
    <property type="entry name" value="CpaE_hom_Actino"/>
    <property type="match status" value="1"/>
</dbReference>
<dbReference type="GO" id="GO:0005829">
    <property type="term" value="C:cytosol"/>
    <property type="evidence" value="ECO:0007669"/>
    <property type="project" value="TreeGrafter"/>
</dbReference>
<dbReference type="GO" id="GO:0009898">
    <property type="term" value="C:cytoplasmic side of plasma membrane"/>
    <property type="evidence" value="ECO:0007669"/>
    <property type="project" value="TreeGrafter"/>
</dbReference>
<dbReference type="PANTHER" id="PTHR43384:SF11">
    <property type="entry name" value="SEPTUM SITE DETERMINING PROTEIN"/>
    <property type="match status" value="1"/>
</dbReference>
<sequence>MTTARPLVVAEGAVLDEILRVAAVAGCELDRAPDLAAARSRWTRAPLVVLDEDCADDRVVLPRRDGVVVVSKGAVGVDSWRRAALVGARRVLCLPDDESDLTVVLADVADAPAEHPGPVLAFIGGRGGAGASVLAAATAVEADRAAPALLVDCDPLGGGLDLPLGLENTPGHRWPDVRLSGRVSLPTLVDALPRRGTLPVLACGRTGPGPAPRALSAVVTAGRRSGRSVVCDLPRHLDEGALAVASLADLVVLVVPVEFRACMAARQVLDLLTPHTDRLAIVASGHPHAGAPPSRTTALLGPPLLATLPPERRVAATLETGEFDLPPKGALATAARAVLAELRPAPAAVPAAA</sequence>
<keyword evidence="2" id="KW-0347">Helicase</keyword>
<gene>
    <name evidence="2" type="ORF">QRX50_11185</name>
</gene>
<dbReference type="Pfam" id="PF26563">
    <property type="entry name" value="Rv3660c_N"/>
    <property type="match status" value="1"/>
</dbReference>
<dbReference type="GO" id="GO:0051782">
    <property type="term" value="P:negative regulation of cell division"/>
    <property type="evidence" value="ECO:0007669"/>
    <property type="project" value="TreeGrafter"/>
</dbReference>
<dbReference type="AlphaFoldDB" id="A0A9Y2MWK9"/>
<keyword evidence="2" id="KW-0067">ATP-binding</keyword>
<dbReference type="KEGG" id="acab:QRX50_11185"/>
<dbReference type="PANTHER" id="PTHR43384">
    <property type="entry name" value="SEPTUM SITE-DETERMINING PROTEIN MIND HOMOLOG, CHLOROPLASTIC-RELATED"/>
    <property type="match status" value="1"/>
</dbReference>
<proteinExistence type="predicted"/>
<reference evidence="2 3" key="1">
    <citation type="submission" date="2023-06" db="EMBL/GenBank/DDBJ databases">
        <authorList>
            <person name="Oyuntsetseg B."/>
            <person name="Kim S.B."/>
        </authorList>
    </citation>
    <scope>NUCLEOTIDE SEQUENCE [LARGE SCALE GENOMIC DNA]</scope>
    <source>
        <strain evidence="2 3">2-15</strain>
    </source>
</reference>
<dbReference type="RefSeq" id="WP_285971881.1">
    <property type="nucleotide sequence ID" value="NZ_CP127294.1"/>
</dbReference>
<evidence type="ECO:0000313" key="2">
    <source>
        <dbReference type="EMBL" id="WIX81281.1"/>
    </source>
</evidence>
<dbReference type="InterPro" id="IPR027417">
    <property type="entry name" value="P-loop_NTPase"/>
</dbReference>
<keyword evidence="2" id="KW-0378">Hydrolase</keyword>
<dbReference type="Gene3D" id="3.40.50.300">
    <property type="entry name" value="P-loop containing nucleotide triphosphate hydrolases"/>
    <property type="match status" value="1"/>
</dbReference>
<dbReference type="EMBL" id="CP127294">
    <property type="protein sequence ID" value="WIX81281.1"/>
    <property type="molecule type" value="Genomic_DNA"/>
</dbReference>
<dbReference type="InterPro" id="IPR059050">
    <property type="entry name" value="Rv3660c_N"/>
</dbReference>
<dbReference type="InterPro" id="IPR050625">
    <property type="entry name" value="ParA/MinD_ATPase"/>
</dbReference>
<dbReference type="GO" id="GO:0016887">
    <property type="term" value="F:ATP hydrolysis activity"/>
    <property type="evidence" value="ECO:0007669"/>
    <property type="project" value="TreeGrafter"/>
</dbReference>
<dbReference type="GO" id="GO:0005524">
    <property type="term" value="F:ATP binding"/>
    <property type="evidence" value="ECO:0007669"/>
    <property type="project" value="TreeGrafter"/>
</dbReference>
<evidence type="ECO:0000313" key="3">
    <source>
        <dbReference type="Proteomes" id="UP001236014"/>
    </source>
</evidence>
<feature type="domain" description="Rv3660c-like CheY-like N-terminal" evidence="1">
    <location>
        <begin position="8"/>
        <end position="112"/>
    </location>
</feature>
<accession>A0A9Y2MWK9</accession>
<name>A0A9Y2MWK9_9PSEU</name>
<dbReference type="SUPFAM" id="SSF52540">
    <property type="entry name" value="P-loop containing nucleoside triphosphate hydrolases"/>
    <property type="match status" value="1"/>
</dbReference>